<dbReference type="Gene3D" id="2.40.50.140">
    <property type="entry name" value="Nucleic acid-binding proteins"/>
    <property type="match status" value="1"/>
</dbReference>
<keyword evidence="3 5" id="KW-1133">Transmembrane helix</keyword>
<feature type="domain" description="NfeD-like C-terminal" evidence="6">
    <location>
        <begin position="79"/>
        <end position="132"/>
    </location>
</feature>
<feature type="transmembrane region" description="Helical" evidence="5">
    <location>
        <begin position="44"/>
        <end position="61"/>
    </location>
</feature>
<sequence>MIYWLIVAVLLFIVELFLGTVYLLVLSLALLGAGLMAWLLGDVAGFWVAAILSLAGIVWVYHYKKRNIEQVSDVSDDFDIGQTVVLESLLPTGEWRVQYRGTLWEARNEFSGSLKAGDTAKIVARDGNILII</sequence>
<evidence type="ECO:0000259" key="6">
    <source>
        <dbReference type="Pfam" id="PF01957"/>
    </source>
</evidence>
<dbReference type="InterPro" id="IPR012340">
    <property type="entry name" value="NA-bd_OB-fold"/>
</dbReference>
<dbReference type="AlphaFoldDB" id="A0A376BT32"/>
<feature type="transmembrane region" description="Helical" evidence="5">
    <location>
        <begin position="7"/>
        <end position="38"/>
    </location>
</feature>
<evidence type="ECO:0000256" key="2">
    <source>
        <dbReference type="ARBA" id="ARBA00022692"/>
    </source>
</evidence>
<accession>A0A376BT32</accession>
<dbReference type="PANTHER" id="PTHR33507">
    <property type="entry name" value="INNER MEMBRANE PROTEIN YBBJ"/>
    <property type="match status" value="1"/>
</dbReference>
<name>A0A376BT32_9NEIS</name>
<dbReference type="STRING" id="1120980.GCA_000745955_02686"/>
<dbReference type="OrthoDB" id="5654021at2"/>
<keyword evidence="8" id="KW-1185">Reference proteome</keyword>
<evidence type="ECO:0000313" key="8">
    <source>
        <dbReference type="Proteomes" id="UP000254209"/>
    </source>
</evidence>
<evidence type="ECO:0000256" key="3">
    <source>
        <dbReference type="ARBA" id="ARBA00022989"/>
    </source>
</evidence>
<keyword evidence="4 5" id="KW-0472">Membrane</keyword>
<dbReference type="PANTHER" id="PTHR33507:SF3">
    <property type="entry name" value="INNER MEMBRANE PROTEIN YBBJ"/>
    <property type="match status" value="1"/>
</dbReference>
<comment type="subcellular location">
    <subcellularLocation>
        <location evidence="1">Membrane</location>
        <topology evidence="1">Multi-pass membrane protein</topology>
    </subcellularLocation>
</comment>
<keyword evidence="2 5" id="KW-0812">Transmembrane</keyword>
<dbReference type="Proteomes" id="UP000254209">
    <property type="component" value="Unassembled WGS sequence"/>
</dbReference>
<proteinExistence type="predicted"/>
<evidence type="ECO:0000256" key="5">
    <source>
        <dbReference type="SAM" id="Phobius"/>
    </source>
</evidence>
<dbReference type="InterPro" id="IPR002810">
    <property type="entry name" value="NfeD-like_C"/>
</dbReference>
<dbReference type="EMBL" id="UFSO01000003">
    <property type="protein sequence ID" value="SSY80049.1"/>
    <property type="molecule type" value="Genomic_DNA"/>
</dbReference>
<evidence type="ECO:0000256" key="1">
    <source>
        <dbReference type="ARBA" id="ARBA00004141"/>
    </source>
</evidence>
<evidence type="ECO:0000313" key="7">
    <source>
        <dbReference type="EMBL" id="SSY80049.1"/>
    </source>
</evidence>
<organism evidence="7 8">
    <name type="scientific">Alysiella crassa</name>
    <dbReference type="NCBI Taxonomy" id="153491"/>
    <lineage>
        <taxon>Bacteria</taxon>
        <taxon>Pseudomonadati</taxon>
        <taxon>Pseudomonadota</taxon>
        <taxon>Betaproteobacteria</taxon>
        <taxon>Neisseriales</taxon>
        <taxon>Neisseriaceae</taxon>
        <taxon>Alysiella</taxon>
    </lineage>
</organism>
<dbReference type="GO" id="GO:0005886">
    <property type="term" value="C:plasma membrane"/>
    <property type="evidence" value="ECO:0007669"/>
    <property type="project" value="TreeGrafter"/>
</dbReference>
<evidence type="ECO:0000256" key="4">
    <source>
        <dbReference type="ARBA" id="ARBA00023136"/>
    </source>
</evidence>
<dbReference type="InterPro" id="IPR052165">
    <property type="entry name" value="Membrane_assoc_protease"/>
</dbReference>
<dbReference type="Pfam" id="PF01957">
    <property type="entry name" value="NfeD"/>
    <property type="match status" value="1"/>
</dbReference>
<gene>
    <name evidence="7" type="ORF">NCTC10283_01603</name>
</gene>
<protein>
    <submittedName>
        <fullName evidence="7">NfeD-like C-terminal, partner-binding</fullName>
    </submittedName>
</protein>
<reference evidence="7 8" key="1">
    <citation type="submission" date="2018-06" db="EMBL/GenBank/DDBJ databases">
        <authorList>
            <consortium name="Pathogen Informatics"/>
            <person name="Doyle S."/>
        </authorList>
    </citation>
    <scope>NUCLEOTIDE SEQUENCE [LARGE SCALE GENOMIC DNA]</scope>
    <source>
        <strain evidence="7 8">NCTC10283</strain>
    </source>
</reference>